<dbReference type="RefSeq" id="WP_257316052.1">
    <property type="nucleotide sequence ID" value="NZ_JANFDG010000016.1"/>
</dbReference>
<organism evidence="2 3">
    <name type="scientific">Shinella pollutisoli</name>
    <dbReference type="NCBI Taxonomy" id="2250594"/>
    <lineage>
        <taxon>Bacteria</taxon>
        <taxon>Pseudomonadati</taxon>
        <taxon>Pseudomonadota</taxon>
        <taxon>Alphaproteobacteria</taxon>
        <taxon>Hyphomicrobiales</taxon>
        <taxon>Rhizobiaceae</taxon>
        <taxon>Shinella</taxon>
    </lineage>
</organism>
<name>A0ABV7DAC1_9HYPH</name>
<dbReference type="SUPFAM" id="SSF158446">
    <property type="entry name" value="IVS-encoded protein-like"/>
    <property type="match status" value="1"/>
</dbReference>
<feature type="domain" description="bAvd-like" evidence="1">
    <location>
        <begin position="14"/>
        <end position="113"/>
    </location>
</feature>
<dbReference type="Gene3D" id="1.20.1440.60">
    <property type="entry name" value="23S rRNA-intervening sequence"/>
    <property type="match status" value="1"/>
</dbReference>
<accession>A0ABV7DAC1</accession>
<gene>
    <name evidence="2" type="primary">avd</name>
    <name evidence="2" type="ORF">ACFOHH_00215</name>
</gene>
<dbReference type="InterPro" id="IPR055360">
    <property type="entry name" value="bAvd"/>
</dbReference>
<sequence length="123" mass="13790">MIRDENGHPRDLAIVEKYGAVVSYLYPILQAMPRRHGDLRAHMIGLLCDTVGLLYHAAKSRQVSRLHAADAQLATLRYWLQFATDRRCISYHQHRTALGHIAEVGAMLGAWIKLAKSNGRSGT</sequence>
<comment type="caution">
    <text evidence="2">The sequence shown here is derived from an EMBL/GenBank/DDBJ whole genome shotgun (WGS) entry which is preliminary data.</text>
</comment>
<protein>
    <submittedName>
        <fullName evidence="2">Diversity-generating retroelement protein Avd</fullName>
    </submittedName>
</protein>
<evidence type="ECO:0000259" key="1">
    <source>
        <dbReference type="Pfam" id="PF22296"/>
    </source>
</evidence>
<reference evidence="3" key="1">
    <citation type="journal article" date="2019" name="Int. J. Syst. Evol. Microbiol.">
        <title>The Global Catalogue of Microorganisms (GCM) 10K type strain sequencing project: providing services to taxonomists for standard genome sequencing and annotation.</title>
        <authorList>
            <consortium name="The Broad Institute Genomics Platform"/>
            <consortium name="The Broad Institute Genome Sequencing Center for Infectious Disease"/>
            <person name="Wu L."/>
            <person name="Ma J."/>
        </authorList>
    </citation>
    <scope>NUCLEOTIDE SEQUENCE [LARGE SCALE GENOMIC DNA]</scope>
    <source>
        <strain evidence="3">KCTC 52677</strain>
    </source>
</reference>
<dbReference type="NCBIfam" id="NF033474">
    <property type="entry name" value="DivGenRetAVD"/>
    <property type="match status" value="1"/>
</dbReference>
<dbReference type="CDD" id="cd16376">
    <property type="entry name" value="Avd_like"/>
    <property type="match status" value="1"/>
</dbReference>
<keyword evidence="3" id="KW-1185">Reference proteome</keyword>
<dbReference type="EMBL" id="JBHRSP010000001">
    <property type="protein sequence ID" value="MFC3071523.1"/>
    <property type="molecule type" value="Genomic_DNA"/>
</dbReference>
<dbReference type="Proteomes" id="UP001595377">
    <property type="component" value="Unassembled WGS sequence"/>
</dbReference>
<dbReference type="Pfam" id="PF22296">
    <property type="entry name" value="bAvd"/>
    <property type="match status" value="1"/>
</dbReference>
<dbReference type="InterPro" id="IPR036583">
    <property type="entry name" value="23S_rRNA_IVS_sf"/>
</dbReference>
<evidence type="ECO:0000313" key="3">
    <source>
        <dbReference type="Proteomes" id="UP001595377"/>
    </source>
</evidence>
<evidence type="ECO:0000313" key="2">
    <source>
        <dbReference type="EMBL" id="MFC3071523.1"/>
    </source>
</evidence>
<proteinExistence type="predicted"/>